<keyword evidence="6" id="KW-0812">Transmembrane</keyword>
<feature type="domain" description="Trimeric autotransporter adhesin YadA-like stalk" evidence="14">
    <location>
        <begin position="2850"/>
        <end position="2888"/>
    </location>
</feature>
<dbReference type="InterPro" id="IPR008640">
    <property type="entry name" value="Adhesin_Head_dom"/>
</dbReference>
<evidence type="ECO:0000313" key="15">
    <source>
        <dbReference type="EMBL" id="AHG74768.1"/>
    </source>
</evidence>
<keyword evidence="16" id="KW-1185">Reference proteome</keyword>
<evidence type="ECO:0000259" key="12">
    <source>
        <dbReference type="Pfam" id="PF03895"/>
    </source>
</evidence>
<dbReference type="EMBL" id="CP006943">
    <property type="protein sequence ID" value="AHG74768.1"/>
    <property type="molecule type" value="Genomic_DNA"/>
</dbReference>
<dbReference type="GO" id="GO:0009279">
    <property type="term" value="C:cell outer membrane"/>
    <property type="evidence" value="ECO:0007669"/>
    <property type="project" value="UniProtKB-SubCell"/>
</dbReference>
<evidence type="ECO:0000256" key="1">
    <source>
        <dbReference type="ARBA" id="ARBA00004241"/>
    </source>
</evidence>
<keyword evidence="9" id="KW-0472">Membrane</keyword>
<organism evidence="15 16">
    <name type="scientific">Mannheimia varigena USDA-ARS-USMARC-1296</name>
    <dbReference type="NCBI Taxonomy" id="1433287"/>
    <lineage>
        <taxon>Bacteria</taxon>
        <taxon>Pseudomonadati</taxon>
        <taxon>Pseudomonadota</taxon>
        <taxon>Gammaproteobacteria</taxon>
        <taxon>Pasteurellales</taxon>
        <taxon>Pasteurellaceae</taxon>
        <taxon>Mannheimia</taxon>
    </lineage>
</organism>
<feature type="domain" description="Trimeric autotransporter adhesin YadA-like head" evidence="13">
    <location>
        <begin position="142"/>
        <end position="161"/>
    </location>
</feature>
<dbReference type="Pfam" id="PF05658">
    <property type="entry name" value="YadA_head"/>
    <property type="match status" value="19"/>
</dbReference>
<feature type="domain" description="Trimeric autotransporter adhesin YadA-like head" evidence="13">
    <location>
        <begin position="37"/>
        <end position="60"/>
    </location>
</feature>
<feature type="domain" description="Trimeric autotransporter adhesin YadA-like stalk" evidence="14">
    <location>
        <begin position="506"/>
        <end position="549"/>
    </location>
</feature>
<dbReference type="GO" id="GO:0009986">
    <property type="term" value="C:cell surface"/>
    <property type="evidence" value="ECO:0007669"/>
    <property type="project" value="UniProtKB-SubCell"/>
</dbReference>
<feature type="domain" description="Trimeric autotransporter adhesin YadA-like head" evidence="13">
    <location>
        <begin position="163"/>
        <end position="182"/>
    </location>
</feature>
<feature type="domain" description="Trimeric autotransporter adhesin YadA-like stalk" evidence="14">
    <location>
        <begin position="1655"/>
        <end position="1687"/>
    </location>
</feature>
<dbReference type="Gene3D" id="2.20.70.140">
    <property type="match status" value="1"/>
</dbReference>
<dbReference type="GO" id="GO:0015031">
    <property type="term" value="P:protein transport"/>
    <property type="evidence" value="ECO:0007669"/>
    <property type="project" value="UniProtKB-KW"/>
</dbReference>
<evidence type="ECO:0000259" key="14">
    <source>
        <dbReference type="Pfam" id="PF05662"/>
    </source>
</evidence>
<dbReference type="Gene3D" id="3.90.1780.10">
    <property type="entry name" value="Trimeric adhesin"/>
    <property type="match status" value="11"/>
</dbReference>
<feature type="domain" description="Trimeric autotransporter adhesin YadA-like head" evidence="13">
    <location>
        <begin position="242"/>
        <end position="265"/>
    </location>
</feature>
<dbReference type="SUPFAM" id="SSF101967">
    <property type="entry name" value="Adhesin YadA, collagen-binding domain"/>
    <property type="match status" value="6"/>
</dbReference>
<evidence type="ECO:0000259" key="13">
    <source>
        <dbReference type="Pfam" id="PF05658"/>
    </source>
</evidence>
<feature type="domain" description="Trimeric autotransporter adhesin YadA-like head" evidence="13">
    <location>
        <begin position="114"/>
        <end position="138"/>
    </location>
</feature>
<feature type="domain" description="Trimeric autotransporter adhesin YadA-like head" evidence="13">
    <location>
        <begin position="439"/>
        <end position="464"/>
    </location>
</feature>
<feature type="domain" description="Trimeric autotransporter adhesin YadA-like head" evidence="13">
    <location>
        <begin position="793"/>
        <end position="819"/>
    </location>
</feature>
<evidence type="ECO:0000256" key="7">
    <source>
        <dbReference type="ARBA" id="ARBA00022729"/>
    </source>
</evidence>
<feature type="domain" description="Trimeric autotransporter adhesin YadA-like head" evidence="13">
    <location>
        <begin position="752"/>
        <end position="775"/>
    </location>
</feature>
<feature type="domain" description="Trimeric autotransporter adhesin YadA-like head" evidence="13">
    <location>
        <begin position="189"/>
        <end position="212"/>
    </location>
</feature>
<feature type="domain" description="Trimeric autotransporter adhesin YadA-like head" evidence="13">
    <location>
        <begin position="413"/>
        <end position="436"/>
    </location>
</feature>
<feature type="domain" description="Trimeric autotransporter adhesin YadA-like head" evidence="13">
    <location>
        <begin position="313"/>
        <end position="337"/>
    </location>
</feature>
<keyword evidence="7 11" id="KW-0732">Signal</keyword>
<dbReference type="Pfam" id="PF03895">
    <property type="entry name" value="YadA_anchor"/>
    <property type="match status" value="1"/>
</dbReference>
<keyword evidence="10" id="KW-0998">Cell outer membrane</keyword>
<gene>
    <name evidence="15" type="ORF">X808_2410</name>
</gene>
<sequence>MSSSALLLAVTDAVAAVAISQITSNSGTYNAAYAAQYDAIAVGVGAQSTGRSTIAFGTNATATHTSNLTDTEGNYIVNSIGVETGGLLVPSIAIGMDAVANSSNAIALGTLTKATGNRATAFGAGAQANGNRSTAVGWLNMANGTRSFAMGSGSTANADYSGAMGDKSIANGTSSLALGASAATTVAAVSSLAIGNNANASNTKAAAIGFNSRASGEQAISFGVEAVSSNQSSVAIGESTKASGVNSYALGTRANATALASYAIGEAATANNSKAIAIGSASVSSGDKSIAIGDAAQATNTHSFAMGGQSVSTGLNAVALGSNTNSSGNYAVAIGNAAKSSGAQSFAAGTEANASANYSSAVGPQANASAANSFAGGYLASASADNAVALGKSANATKASTVAIGNEASVSEVNSVAIGYKANSTAQNAASLGREANSTANYALALGANSQATLERSVAIGSYSTVSAAVPTNTATVGGITYSGFAGNSPAPGDVVSVGGVDRKRQIQNVAAGQISATSTDAINGSQLYMAMNATANLANSTKNILGSNATLNPNGSITFTNIGDTNKNTVHEAIKAVKTEVVAGSNVNVTSSTGTNGQPIYTVNAYNTTASSVSPNYITVTGKAATAANTTNYEIGLTQDAITKFTKDTQATVISKDGTVKVDNTGRNENGTVIYDLSVNIPAQASQIQYFSVNSTVPENQVNDGAKSRNSIAIGPNATATGGEQAAIALGTNSNANGNGALSLGVATVSNGIQATAVGHLANATANGTTALGRQTNATAGDATAVGSNANATAEKASAFGVAANASANASLAVGANSIASAQSAVAVGTRANATTQFATALGMGAQATLNSSVALGSESVVSAARPTENATVGGITYNGFAGVNKDTNYVVSVGSAGKERQIQNVAAGQISATSTDAINGSQLYMAMNATSNLANSTANNFGGGSVVNPDGSVTQPQYNVTNADKTQYSNTATNVGDAITNLNNYVNQGFNIKDNAGETKGTVTPNESVQFVNGKGTVSNVTQEADGVTKVTFDVDTGSITVDNTTGAVTTPTDENKVATTKTVADAIKNSGFTATSSQSAGEVSGTSAELVNPGDTVTFDAGKNIKITQAGSNFTFATKDTVEFDKVTTKTLEIPTDTANKPITITKDGINTAGKQIKDVADGVDGKDAVNVDQLKAAKWTLQTSQDNAAADKVGDINADDKVTIDGKGVIKVTNTKEANNESKVHIALETQAIKVENGQATTDGSSKTGDTLNTAPNTNAIATVGDVINAVNNVSWSIYQGADKVNDVKAGNEVHFVDSDQFTASATKDGDTKTNVTFTAKTVSLTDADNNGKIDAPQTEADKKKLVNAGDIANAINNSGFKAKANGDDGELINPGDEVNFKDGENIKVTRDGSNFTIATTKDVTFNNVTSNNISVPTGTTANDKPITITKDGIDVAGKPITNVASNLPATNSTGDANNTVSQVKPENVDNIKNNAATVDDVLNAGWNLQENGGAKDFVKAYDTVNFVDGKGTKANVTMNADNSVANVTFNIDAGTIAVDGNGAVTTPVEEDKVATTKTVAEAIQKAGWNAKSGGNKADGDQDAAELINPGEEVIFAAGDNLTVKRVGNQFTFATAKDVKFDSVTFGDNGPKITNNDGNINIGDKDGNPTKITGVKAGEADTDAVNVSQLNQKTAAAKTEVKGSGLATVGAPKTGDNGQTIYTVDVAKADAPTVTRGNVAVKEGNEDKVMTAGDVADAINNSEKTSSVVAGSKAVTVKAGKEDDKGNTEYTVDVATDKSIGRDNDGNMTVNTDNVTIVKDPTTGEVKANTTTLNNSPEGKVTEPTGDDAKKLVTAGDIANAINNSGFNVTAGDGVDGGETKGKKTQLIKPSETVTFDAGKNMTLTQADGKFTYATQDDVAFNSIDMSNGKPDTTGSITNLKSGVGGTFADKAAPTDAERKAIANNINNATGDTLNNAVNVGDLQSAMKAATTKVEGDKGVTVTSKTNDDGSTTYTVEAKTDGTTIKVNDKGEITANTSELTNNPDGKVEEPTEPNALVTAKTVADAINNAGFNIQANGDEKSLVKTGDTVQFLNGKNIEITRKGNDITVATKSEVEFDNVKVGPVTINKNTGIDAGDTKITGVKAGEDDTDAVNVSQLRTEVAAAKENVVSSDSSINVDRTVNPDGSTDFDITVNTDEVTITKDPTTGAIKANTTALNDANNDGRIDEPTADDAKKLVTAGDITNAINNSGFTLKTSAVEGGEKLSGDNELINPGRVVEMVAGKNLTVKQEADGKVTYATKDDVKFDSVTSNSVTVPTDEANPANNPITINKDGINAGNKAISNVASNLAPVTPMNEKQPSDNSPENLANKLNNAATVADVLNAGWNLQGNSKAVDTVTHNDTVDFVDGKGTKVTVENKDGKNTIKVDSPIEFVNQDPADSSTPSSTAKFTGEAPVQLGNVASGVRKPDGTTPEGKERAEALNNASGDTVNNAVNVGDLQAATKAATTKVDGNQGVVITPTTNGDGSTTYTVAAKTDGTTIKVNNEGNITANTSELGNNADGTVKAPTQPNALVTAQTVADAVNNAGFNIKSAGNKANGDQAATKLVKTGEEVVFEAGDNLTVKRDGNQFTFATAKDVSFNSVQFSENGPKITNDGDNIKVGDKDGKPTKITNVADGDISPVSTDVINGKQLNNYAKVNGNNIGTDEDGSINIVNGNGTTITSDKAGEVKVNVNSTDLTVADNGTINVQDPNGTGSHFVNATTVANAVNNVSWNVDSKAVGTGVVEGDKAPAKVKAGSTVSINAGNNIKVTRKGSDVTVAVSDTPEFTSVKTGDTLVNNNGVTINNGSAGKAVSLTKDGLNNGGNRITNVKAGEADADAVNVGQLKGVANQLNNKINRNSREARAGIAGSNAAASLPQVYIPGKSMVAAAGGTFKGENALAVGYSRSSDNGKLILKLQGNANSRGDFGGGVGVGYQW</sequence>
<dbReference type="Gene3D" id="3.30.1300.30">
    <property type="entry name" value="GSPII I/J protein-like"/>
    <property type="match status" value="1"/>
</dbReference>
<dbReference type="Gene3D" id="6.10.250.2040">
    <property type="match status" value="1"/>
</dbReference>
<accession>W0QC24</accession>
<dbReference type="InterPro" id="IPR045584">
    <property type="entry name" value="Pilin-like"/>
</dbReference>
<dbReference type="SUPFAM" id="SSF54523">
    <property type="entry name" value="Pili subunits"/>
    <property type="match status" value="1"/>
</dbReference>
<feature type="domain" description="Trimeric autotransporter adhesin YadA-like head" evidence="13">
    <location>
        <begin position="728"/>
        <end position="746"/>
    </location>
</feature>
<name>W0QC24_9PAST</name>
<evidence type="ECO:0000256" key="3">
    <source>
        <dbReference type="ARBA" id="ARBA00005848"/>
    </source>
</evidence>
<dbReference type="InterPro" id="IPR011049">
    <property type="entry name" value="Serralysin-like_metalloprot_C"/>
</dbReference>
<feature type="domain" description="Trimeric autotransporter adhesin YadA-like head" evidence="13">
    <location>
        <begin position="707"/>
        <end position="723"/>
    </location>
</feature>
<feature type="domain" description="Trimeric autotransporter adhesin YadA-like stalk" evidence="14">
    <location>
        <begin position="1159"/>
        <end position="1194"/>
    </location>
</feature>
<feature type="signal peptide" evidence="11">
    <location>
        <begin position="1"/>
        <end position="15"/>
    </location>
</feature>
<evidence type="ECO:0000256" key="11">
    <source>
        <dbReference type="SAM" id="SignalP"/>
    </source>
</evidence>
<feature type="domain" description="Trimeric autotransporter adhesin YadA-like stalk" evidence="14">
    <location>
        <begin position="2123"/>
        <end position="2159"/>
    </location>
</feature>
<dbReference type="STRING" id="1433287.X808_2410"/>
<keyword evidence="5" id="KW-1134">Transmembrane beta strand</keyword>
<feature type="domain" description="Trimeric autotransporter adhesin YadA-like C-terminal membrane anchor" evidence="12">
    <location>
        <begin position="2901"/>
        <end position="2961"/>
    </location>
</feature>
<keyword evidence="8" id="KW-0653">Protein transport</keyword>
<comment type="similarity">
    <text evidence="3">Belongs to the autotransporter-2 (AT-2) (TC 1.B.40) family.</text>
</comment>
<dbReference type="InterPro" id="IPR008635">
    <property type="entry name" value="Coiled_stalk_dom"/>
</dbReference>
<dbReference type="eggNOG" id="COG5295">
    <property type="taxonomic scope" value="Bacteria"/>
</dbReference>
<protein>
    <submittedName>
        <fullName evidence="15">Autotransporter adhesin</fullName>
    </submittedName>
</protein>
<feature type="domain" description="Trimeric autotransporter adhesin YadA-like head" evidence="13">
    <location>
        <begin position="821"/>
        <end position="847"/>
    </location>
</feature>
<comment type="subcellular location">
    <subcellularLocation>
        <location evidence="2">Cell outer membrane</location>
    </subcellularLocation>
    <subcellularLocation>
        <location evidence="1">Cell surface</location>
    </subcellularLocation>
</comment>
<evidence type="ECO:0000256" key="9">
    <source>
        <dbReference type="ARBA" id="ARBA00023136"/>
    </source>
</evidence>
<feature type="chain" id="PRO_5012519975" evidence="11">
    <location>
        <begin position="16"/>
        <end position="2961"/>
    </location>
</feature>
<feature type="domain" description="Trimeric autotransporter adhesin YadA-like head" evidence="13">
    <location>
        <begin position="91"/>
        <end position="110"/>
    </location>
</feature>
<dbReference type="SUPFAM" id="SSF101999">
    <property type="entry name" value="Trimeric adhesin"/>
    <property type="match status" value="3"/>
</dbReference>
<reference evidence="15 16" key="1">
    <citation type="submission" date="2013-12" db="EMBL/GenBank/DDBJ databases">
        <title>Annotation of the Mannheimia varigena USDA-ARS-USMARC-1296 complete genome.</title>
        <authorList>
            <person name="Harhay G.P."/>
            <person name="Clawson M.L."/>
            <person name="Murray R.W."/>
            <person name="Lubbers B.V."/>
            <person name="Heaton M.P."/>
            <person name="Chitko-Mckown C.G."/>
            <person name="Harhay D.M."/>
            <person name="Smith T.P.L."/>
        </authorList>
    </citation>
    <scope>NUCLEOTIDE SEQUENCE [LARGE SCALE GENOMIC DNA]</scope>
    <source>
        <strain evidence="15 16">USDA-ARS-USMARC-1296</strain>
    </source>
</reference>
<evidence type="ECO:0000256" key="6">
    <source>
        <dbReference type="ARBA" id="ARBA00022692"/>
    </source>
</evidence>
<feature type="domain" description="Trimeric autotransporter adhesin YadA-like head" evidence="13">
    <location>
        <begin position="214"/>
        <end position="237"/>
    </location>
</feature>
<dbReference type="Gene3D" id="2.150.10.10">
    <property type="entry name" value="Serralysin-like metalloprotease, C-terminal"/>
    <property type="match status" value="7"/>
</dbReference>
<dbReference type="InterPro" id="IPR005594">
    <property type="entry name" value="YadA_C"/>
</dbReference>
<proteinExistence type="inferred from homology"/>
<dbReference type="Proteomes" id="UP000066995">
    <property type="component" value="Chromosome"/>
</dbReference>
<keyword evidence="4" id="KW-0813">Transport</keyword>
<evidence type="ECO:0000256" key="5">
    <source>
        <dbReference type="ARBA" id="ARBA00022452"/>
    </source>
</evidence>
<feature type="domain" description="Trimeric autotransporter adhesin YadA-like head" evidence="13">
    <location>
        <begin position="285"/>
        <end position="310"/>
    </location>
</feature>
<dbReference type="Pfam" id="PF05662">
    <property type="entry name" value="YadA_stalk"/>
    <property type="match status" value="7"/>
</dbReference>
<evidence type="ECO:0000256" key="4">
    <source>
        <dbReference type="ARBA" id="ARBA00022448"/>
    </source>
</evidence>
<feature type="domain" description="Trimeric autotransporter adhesin YadA-like head" evidence="13">
    <location>
        <begin position="382"/>
        <end position="408"/>
    </location>
</feature>
<feature type="domain" description="Trimeric autotransporter adhesin YadA-like stalk" evidence="14">
    <location>
        <begin position="2654"/>
        <end position="2695"/>
    </location>
</feature>
<dbReference type="CDD" id="cd12820">
    <property type="entry name" value="LbR_YadA-like"/>
    <property type="match status" value="4"/>
</dbReference>
<dbReference type="HOGENOM" id="CLU_226971_0_0_6"/>
<dbReference type="InterPro" id="IPR037174">
    <property type="entry name" value="Trimeric_adhesin"/>
</dbReference>
<evidence type="ECO:0000313" key="16">
    <source>
        <dbReference type="Proteomes" id="UP000066995"/>
    </source>
</evidence>
<evidence type="ECO:0000256" key="8">
    <source>
        <dbReference type="ARBA" id="ARBA00022927"/>
    </source>
</evidence>
<evidence type="ECO:0000256" key="2">
    <source>
        <dbReference type="ARBA" id="ARBA00004442"/>
    </source>
</evidence>
<feature type="domain" description="Trimeric autotransporter adhesin YadA-like stalk" evidence="14">
    <location>
        <begin position="903"/>
        <end position="946"/>
    </location>
</feature>
<dbReference type="KEGG" id="mvi:X808_2410"/>
<feature type="domain" description="Trimeric autotransporter adhesin YadA-like head" evidence="13">
    <location>
        <begin position="354"/>
        <end position="379"/>
    </location>
</feature>
<evidence type="ECO:0000256" key="10">
    <source>
        <dbReference type="ARBA" id="ARBA00023237"/>
    </source>
</evidence>
<dbReference type="PATRIC" id="fig|1433287.3.peg.241"/>